<accession>A0ABP4VZH9</accession>
<evidence type="ECO:0000256" key="1">
    <source>
        <dbReference type="SAM" id="MobiDB-lite"/>
    </source>
</evidence>
<reference evidence="3" key="1">
    <citation type="journal article" date="2019" name="Int. J. Syst. Evol. Microbiol.">
        <title>The Global Catalogue of Microorganisms (GCM) 10K type strain sequencing project: providing services to taxonomists for standard genome sequencing and annotation.</title>
        <authorList>
            <consortium name="The Broad Institute Genomics Platform"/>
            <consortium name="The Broad Institute Genome Sequencing Center for Infectious Disease"/>
            <person name="Wu L."/>
            <person name="Ma J."/>
        </authorList>
    </citation>
    <scope>NUCLEOTIDE SEQUENCE [LARGE SCALE GENOMIC DNA]</scope>
    <source>
        <strain evidence="3">JCM 13249</strain>
    </source>
</reference>
<dbReference type="Proteomes" id="UP001500655">
    <property type="component" value="Unassembled WGS sequence"/>
</dbReference>
<evidence type="ECO:0000313" key="3">
    <source>
        <dbReference type="Proteomes" id="UP001500655"/>
    </source>
</evidence>
<organism evidence="2 3">
    <name type="scientific">Luedemannella helvata</name>
    <dbReference type="NCBI Taxonomy" id="349315"/>
    <lineage>
        <taxon>Bacteria</taxon>
        <taxon>Bacillati</taxon>
        <taxon>Actinomycetota</taxon>
        <taxon>Actinomycetes</taxon>
        <taxon>Micromonosporales</taxon>
        <taxon>Micromonosporaceae</taxon>
        <taxon>Luedemannella</taxon>
    </lineage>
</organism>
<sequence length="185" mass="20234">MFSRRKEIIEQLAAISKALDLLDRRVEKMETVIIVREPSSAAAAEAYDGLRKQVVNAVSDRLNHLSQLVQLDVALNAGAGADQLAKLVDAWFEQAALLRVDDPRHPRRDTLFELVADHGGAYEVLEPAYVDIMTGRVIRLGRARRSPVADVSPTPDVQPEPADDRARHRDTTPAVTEGAPQGGVA</sequence>
<feature type="region of interest" description="Disordered" evidence="1">
    <location>
        <begin position="144"/>
        <end position="185"/>
    </location>
</feature>
<evidence type="ECO:0000313" key="2">
    <source>
        <dbReference type="EMBL" id="GAA1740301.1"/>
    </source>
</evidence>
<protein>
    <submittedName>
        <fullName evidence="2">Uncharacterized protein</fullName>
    </submittedName>
</protein>
<name>A0ABP4VZH9_9ACTN</name>
<dbReference type="RefSeq" id="WP_344077113.1">
    <property type="nucleotide sequence ID" value="NZ_BAAALS010000003.1"/>
</dbReference>
<gene>
    <name evidence="2" type="ORF">GCM10009681_09010</name>
</gene>
<feature type="compositionally biased region" description="Basic and acidic residues" evidence="1">
    <location>
        <begin position="162"/>
        <end position="171"/>
    </location>
</feature>
<comment type="caution">
    <text evidence="2">The sequence shown here is derived from an EMBL/GenBank/DDBJ whole genome shotgun (WGS) entry which is preliminary data.</text>
</comment>
<keyword evidence="3" id="KW-1185">Reference proteome</keyword>
<dbReference type="EMBL" id="BAAALS010000003">
    <property type="protein sequence ID" value="GAA1740301.1"/>
    <property type="molecule type" value="Genomic_DNA"/>
</dbReference>
<proteinExistence type="predicted"/>